<dbReference type="InterPro" id="IPR025669">
    <property type="entry name" value="AAA_dom"/>
</dbReference>
<dbReference type="InterPro" id="IPR027417">
    <property type="entry name" value="P-loop_NTPase"/>
</dbReference>
<dbReference type="PANTHER" id="PTHR13696:SF52">
    <property type="entry name" value="PARA FAMILY PROTEIN CT_582"/>
    <property type="match status" value="1"/>
</dbReference>
<dbReference type="PANTHER" id="PTHR13696">
    <property type="entry name" value="P-LOOP CONTAINING NUCLEOSIDE TRIPHOSPHATE HYDROLASE"/>
    <property type="match status" value="1"/>
</dbReference>
<accession>A0ABW0JRB3</accession>
<dbReference type="SUPFAM" id="SSF52540">
    <property type="entry name" value="P-loop containing nucleoside triphosphate hydrolases"/>
    <property type="match status" value="1"/>
</dbReference>
<evidence type="ECO:0000259" key="1">
    <source>
        <dbReference type="Pfam" id="PF13614"/>
    </source>
</evidence>
<proteinExistence type="predicted"/>
<reference evidence="3" key="1">
    <citation type="journal article" date="2019" name="Int. J. Syst. Evol. Microbiol.">
        <title>The Global Catalogue of Microorganisms (GCM) 10K type strain sequencing project: providing services to taxonomists for standard genome sequencing and annotation.</title>
        <authorList>
            <consortium name="The Broad Institute Genomics Platform"/>
            <consortium name="The Broad Institute Genome Sequencing Center for Infectious Disease"/>
            <person name="Wu L."/>
            <person name="Ma J."/>
        </authorList>
    </citation>
    <scope>NUCLEOTIDE SEQUENCE [LARGE SCALE GENOMIC DNA]</scope>
    <source>
        <strain evidence="3">KACC 12822</strain>
    </source>
</reference>
<evidence type="ECO:0000313" key="3">
    <source>
        <dbReference type="Proteomes" id="UP001596018"/>
    </source>
</evidence>
<dbReference type="Gene3D" id="3.40.50.300">
    <property type="entry name" value="P-loop containing nucleotide triphosphate hydrolases"/>
    <property type="match status" value="1"/>
</dbReference>
<comment type="caution">
    <text evidence="2">The sequence shown here is derived from an EMBL/GenBank/DDBJ whole genome shotgun (WGS) entry which is preliminary data.</text>
</comment>
<feature type="domain" description="AAA" evidence="1">
    <location>
        <begin position="3"/>
        <end position="177"/>
    </location>
</feature>
<evidence type="ECO:0000313" key="2">
    <source>
        <dbReference type="EMBL" id="MFC5438644.1"/>
    </source>
</evidence>
<name>A0ABW0JRB3_9GAMM</name>
<dbReference type="RefSeq" id="WP_056082938.1">
    <property type="nucleotide sequence ID" value="NZ_JALBWS010000015.1"/>
</dbReference>
<dbReference type="Pfam" id="PF13614">
    <property type="entry name" value="AAA_31"/>
    <property type="match status" value="1"/>
</dbReference>
<keyword evidence="3" id="KW-1185">Reference proteome</keyword>
<dbReference type="EMBL" id="JBHSMM010000001">
    <property type="protein sequence ID" value="MFC5438644.1"/>
    <property type="molecule type" value="Genomic_DNA"/>
</dbReference>
<sequence>MARIIAVANQKGGVGKTTTAVNLAAALAAAKRKVLLVDLDPQGNATMASGISKRDHRPNGCDVLLEEATVAEAIVATDAHYDLLPGNGDLTAAELKLMDALAREHRLKEQLAKVTGDYDTILIDCPPSLNLLTLNALTAANGVLIPVQCEYFALEGLSSLLETIKAVRQRLNPTLEVEGLLRTMYDVRNNLGNEVSAQLTQHFGDKVLRSIIPRNVRLAEAPSHGQPIHLYDRSSRGAIAYVGLAGEMIRRERNQAAAGAAADAATHDHEHPVTHDAVAGIHQE</sequence>
<dbReference type="CDD" id="cd02042">
    <property type="entry name" value="ParAB_family"/>
    <property type="match status" value="1"/>
</dbReference>
<organism evidence="2 3">
    <name type="scientific">Rhodanobacter ginsenosidimutans</name>
    <dbReference type="NCBI Taxonomy" id="490571"/>
    <lineage>
        <taxon>Bacteria</taxon>
        <taxon>Pseudomonadati</taxon>
        <taxon>Pseudomonadota</taxon>
        <taxon>Gammaproteobacteria</taxon>
        <taxon>Lysobacterales</taxon>
        <taxon>Rhodanobacteraceae</taxon>
        <taxon>Rhodanobacter</taxon>
    </lineage>
</organism>
<dbReference type="InterPro" id="IPR050678">
    <property type="entry name" value="DNA_Partitioning_ATPase"/>
</dbReference>
<gene>
    <name evidence="2" type="ORF">ACFPK0_01310</name>
</gene>
<protein>
    <submittedName>
        <fullName evidence="2">ParA family protein</fullName>
    </submittedName>
</protein>
<dbReference type="Proteomes" id="UP001596018">
    <property type="component" value="Unassembled WGS sequence"/>
</dbReference>